<evidence type="ECO:0000256" key="1">
    <source>
        <dbReference type="SAM" id="Phobius"/>
    </source>
</evidence>
<keyword evidence="1" id="KW-0812">Transmembrane</keyword>
<keyword evidence="1" id="KW-0472">Membrane</keyword>
<name>A0A3N4JFT9_9PEZI</name>
<accession>A0A3N4JFT9</accession>
<evidence type="ECO:0000313" key="3">
    <source>
        <dbReference type="Proteomes" id="UP000276215"/>
    </source>
</evidence>
<keyword evidence="3" id="KW-1185">Reference proteome</keyword>
<sequence>MIMQYPKVCGLISQQYTTGMILDHQRISGILSLLSLLHCSIYLYIHSMFLSVEYNLK</sequence>
<dbReference type="Proteomes" id="UP000276215">
    <property type="component" value="Unassembled WGS sequence"/>
</dbReference>
<protein>
    <submittedName>
        <fullName evidence="2">Uncharacterized protein</fullName>
    </submittedName>
</protein>
<keyword evidence="1" id="KW-1133">Transmembrane helix</keyword>
<feature type="transmembrane region" description="Helical" evidence="1">
    <location>
        <begin position="30"/>
        <end position="52"/>
    </location>
</feature>
<dbReference type="AlphaFoldDB" id="A0A3N4JFT9"/>
<dbReference type="EMBL" id="ML120467">
    <property type="protein sequence ID" value="RPA92704.1"/>
    <property type="molecule type" value="Genomic_DNA"/>
</dbReference>
<proteinExistence type="predicted"/>
<gene>
    <name evidence="2" type="ORF">L873DRAFT_148838</name>
</gene>
<evidence type="ECO:0000313" key="2">
    <source>
        <dbReference type="EMBL" id="RPA92704.1"/>
    </source>
</evidence>
<reference evidence="2 3" key="1">
    <citation type="journal article" date="2018" name="Nat. Ecol. Evol.">
        <title>Pezizomycetes genomes reveal the molecular basis of ectomycorrhizal truffle lifestyle.</title>
        <authorList>
            <person name="Murat C."/>
            <person name="Payen T."/>
            <person name="Noel B."/>
            <person name="Kuo A."/>
            <person name="Morin E."/>
            <person name="Chen J."/>
            <person name="Kohler A."/>
            <person name="Krizsan K."/>
            <person name="Balestrini R."/>
            <person name="Da Silva C."/>
            <person name="Montanini B."/>
            <person name="Hainaut M."/>
            <person name="Levati E."/>
            <person name="Barry K.W."/>
            <person name="Belfiori B."/>
            <person name="Cichocki N."/>
            <person name="Clum A."/>
            <person name="Dockter R.B."/>
            <person name="Fauchery L."/>
            <person name="Guy J."/>
            <person name="Iotti M."/>
            <person name="Le Tacon F."/>
            <person name="Lindquist E.A."/>
            <person name="Lipzen A."/>
            <person name="Malagnac F."/>
            <person name="Mello A."/>
            <person name="Molinier V."/>
            <person name="Miyauchi S."/>
            <person name="Poulain J."/>
            <person name="Riccioni C."/>
            <person name="Rubini A."/>
            <person name="Sitrit Y."/>
            <person name="Splivallo R."/>
            <person name="Traeger S."/>
            <person name="Wang M."/>
            <person name="Zifcakova L."/>
            <person name="Wipf D."/>
            <person name="Zambonelli A."/>
            <person name="Paolocci F."/>
            <person name="Nowrousian M."/>
            <person name="Ottonello S."/>
            <person name="Baldrian P."/>
            <person name="Spatafora J.W."/>
            <person name="Henrissat B."/>
            <person name="Nagy L.G."/>
            <person name="Aury J.M."/>
            <person name="Wincker P."/>
            <person name="Grigoriev I.V."/>
            <person name="Bonfante P."/>
            <person name="Martin F.M."/>
        </authorList>
    </citation>
    <scope>NUCLEOTIDE SEQUENCE [LARGE SCALE GENOMIC DNA]</scope>
    <source>
        <strain evidence="2 3">120613-1</strain>
    </source>
</reference>
<organism evidence="2 3">
    <name type="scientific">Choiromyces venosus 120613-1</name>
    <dbReference type="NCBI Taxonomy" id="1336337"/>
    <lineage>
        <taxon>Eukaryota</taxon>
        <taxon>Fungi</taxon>
        <taxon>Dikarya</taxon>
        <taxon>Ascomycota</taxon>
        <taxon>Pezizomycotina</taxon>
        <taxon>Pezizomycetes</taxon>
        <taxon>Pezizales</taxon>
        <taxon>Tuberaceae</taxon>
        <taxon>Choiromyces</taxon>
    </lineage>
</organism>